<comment type="caution">
    <text evidence="5">The sequence shown here is derived from an EMBL/GenBank/DDBJ whole genome shotgun (WGS) entry which is preliminary data.</text>
</comment>
<evidence type="ECO:0000256" key="3">
    <source>
        <dbReference type="ARBA" id="ARBA00023204"/>
    </source>
</evidence>
<dbReference type="RefSeq" id="WP_204572731.1">
    <property type="nucleotide sequence ID" value="NZ_JACJLL010000179.1"/>
</dbReference>
<dbReference type="InterPro" id="IPR057666">
    <property type="entry name" value="DrpA_SLOG"/>
</dbReference>
<organism evidence="5 6">
    <name type="scientific">Clostridium saudiense</name>
    <dbReference type="NCBI Taxonomy" id="1414720"/>
    <lineage>
        <taxon>Bacteria</taxon>
        <taxon>Bacillati</taxon>
        <taxon>Bacillota</taxon>
        <taxon>Clostridia</taxon>
        <taxon>Eubacteriales</taxon>
        <taxon>Clostridiaceae</taxon>
        <taxon>Clostridium</taxon>
    </lineage>
</organism>
<keyword evidence="3" id="KW-0234">DNA repair</keyword>
<evidence type="ECO:0000259" key="4">
    <source>
        <dbReference type="SMART" id="SM00278"/>
    </source>
</evidence>
<dbReference type="InterPro" id="IPR003488">
    <property type="entry name" value="DprA"/>
</dbReference>
<dbReference type="SMART" id="SM00278">
    <property type="entry name" value="HhH1"/>
    <property type="match status" value="2"/>
</dbReference>
<dbReference type="InterPro" id="IPR041663">
    <property type="entry name" value="DisA/LigA_HHH"/>
</dbReference>
<dbReference type="Pfam" id="PF12826">
    <property type="entry name" value="HHH_2"/>
    <property type="match status" value="1"/>
</dbReference>
<protein>
    <submittedName>
        <fullName evidence="5">DNA-protecting protein DprA</fullName>
    </submittedName>
</protein>
<gene>
    <name evidence="5" type="primary">dprA</name>
    <name evidence="5" type="ORF">H6A19_16105</name>
</gene>
<dbReference type="Proteomes" id="UP000767334">
    <property type="component" value="Unassembled WGS sequence"/>
</dbReference>
<evidence type="ECO:0000256" key="2">
    <source>
        <dbReference type="ARBA" id="ARBA00022763"/>
    </source>
</evidence>
<name>A0ABS2FJT3_9CLOT</name>
<dbReference type="PANTHER" id="PTHR43022:SF1">
    <property type="entry name" value="PROTEIN SMF"/>
    <property type="match status" value="1"/>
</dbReference>
<keyword evidence="2" id="KW-0227">DNA damage</keyword>
<dbReference type="SUPFAM" id="SSF102405">
    <property type="entry name" value="MCP/YpsA-like"/>
    <property type="match status" value="1"/>
</dbReference>
<dbReference type="InterPro" id="IPR003583">
    <property type="entry name" value="Hlx-hairpin-Hlx_DNA-bd_motif"/>
</dbReference>
<dbReference type="Pfam" id="PF02481">
    <property type="entry name" value="DNA_processg_A"/>
    <property type="match status" value="1"/>
</dbReference>
<dbReference type="PANTHER" id="PTHR43022">
    <property type="entry name" value="PROTEIN SMF"/>
    <property type="match status" value="1"/>
</dbReference>
<evidence type="ECO:0000313" key="5">
    <source>
        <dbReference type="EMBL" id="MBM6820840.1"/>
    </source>
</evidence>
<evidence type="ECO:0000256" key="1">
    <source>
        <dbReference type="ARBA" id="ARBA00006525"/>
    </source>
</evidence>
<proteinExistence type="inferred from homology"/>
<dbReference type="InterPro" id="IPR010994">
    <property type="entry name" value="RuvA_2-like"/>
</dbReference>
<dbReference type="SUPFAM" id="SSF47781">
    <property type="entry name" value="RuvA domain 2-like"/>
    <property type="match status" value="1"/>
</dbReference>
<dbReference type="Gene3D" id="3.40.50.450">
    <property type="match status" value="1"/>
</dbReference>
<evidence type="ECO:0000313" key="6">
    <source>
        <dbReference type="Proteomes" id="UP000767334"/>
    </source>
</evidence>
<sequence length="359" mass="40707">MDRRILYIWLSKIKGIGPVITRNLIEFFKRIDFVYEATYDELIKVEGIGDKLAKIIVENKDLSKSKEIYYKCKRSKIKIITMECSNYPKQLKNFKNAPIILYVKGELKEFDSAVCIVGSRRCTEYSKNITVELTENLSKRNIPIISGMAKGIDGYSHTVALHNDNYTIAVVGTGVDICYPIEHLTLMNEIIKKGAVISQFEPGTSNIKSNFIKRNELMAMLAEKIIVVEATKDSGAIYTAHCGMKYKKEVYSVPGNINNKSSEGTNMLISEGAKPYLSIKSIIKEEVEICSNNLGKDKNLSSIKIEILKLINKNKMSVDELKIKLNFVKDNLEEILLDMELKGYIRQISGYIEKNPRGF</sequence>
<dbReference type="EMBL" id="JACJLL010000179">
    <property type="protein sequence ID" value="MBM6820840.1"/>
    <property type="molecule type" value="Genomic_DNA"/>
</dbReference>
<comment type="similarity">
    <text evidence="1">Belongs to the DprA/Smf family.</text>
</comment>
<feature type="domain" description="Helix-hairpin-helix DNA-binding motif class 1" evidence="4">
    <location>
        <begin position="40"/>
        <end position="59"/>
    </location>
</feature>
<dbReference type="NCBIfam" id="TIGR00732">
    <property type="entry name" value="dprA"/>
    <property type="match status" value="1"/>
</dbReference>
<keyword evidence="6" id="KW-1185">Reference proteome</keyword>
<reference evidence="5 6" key="1">
    <citation type="journal article" date="2021" name="Sci. Rep.">
        <title>The distribution of antibiotic resistance genes in chicken gut microbiota commensals.</title>
        <authorList>
            <person name="Juricova H."/>
            <person name="Matiasovicova J."/>
            <person name="Kubasova T."/>
            <person name="Cejkova D."/>
            <person name="Rychlik I."/>
        </authorList>
    </citation>
    <scope>NUCLEOTIDE SEQUENCE [LARGE SCALE GENOMIC DNA]</scope>
    <source>
        <strain evidence="5 6">An435</strain>
    </source>
</reference>
<feature type="domain" description="Helix-hairpin-helix DNA-binding motif class 1" evidence="4">
    <location>
        <begin position="8"/>
        <end position="27"/>
    </location>
</feature>
<accession>A0ABS2FJT3</accession>